<evidence type="ECO:0000313" key="4">
    <source>
        <dbReference type="Proteomes" id="UP001634393"/>
    </source>
</evidence>
<dbReference type="InterPro" id="IPR010686">
    <property type="entry name" value="OBAP-like"/>
</dbReference>
<dbReference type="Proteomes" id="UP001634393">
    <property type="component" value="Unassembled WGS sequence"/>
</dbReference>
<dbReference type="PANTHER" id="PTHR31360">
    <property type="match status" value="1"/>
</dbReference>
<accession>A0ABD3S6X7</accession>
<gene>
    <name evidence="3" type="ORF">ACJIZ3_006117</name>
</gene>
<sequence length="188" mass="21331">MASSDEMPKPMPGGDGSMPPGKPMTMGQHIIDKGAQLIQSLKPIKKMSQHVCTFAIYSHDMNRQIETHHYATRLNQDFIQSELKDLAQTYGKFWCTWQVDRGDRLPLGAPALMMSPQMSMAVKPELIKKRDEKYKISSHELERKRIDIAMAPEATRSALNYADYWMVTGKGFAVDVQPTEMKTRAPFP</sequence>
<keyword evidence="4" id="KW-1185">Reference proteome</keyword>
<evidence type="ECO:0000313" key="3">
    <source>
        <dbReference type="EMBL" id="KAL3820212.1"/>
    </source>
</evidence>
<dbReference type="PANTHER" id="PTHR31360:SF13">
    <property type="entry name" value="DUF1264 DOMAIN-CONTAINING PROTEIN"/>
    <property type="match status" value="1"/>
</dbReference>
<feature type="region of interest" description="Disordered" evidence="2">
    <location>
        <begin position="1"/>
        <end position="27"/>
    </location>
</feature>
<dbReference type="AlphaFoldDB" id="A0ABD3S6X7"/>
<dbReference type="Pfam" id="PF06884">
    <property type="entry name" value="DUF1264"/>
    <property type="match status" value="1"/>
</dbReference>
<dbReference type="EMBL" id="JBJXBP010000007">
    <property type="protein sequence ID" value="KAL3820212.1"/>
    <property type="molecule type" value="Genomic_DNA"/>
</dbReference>
<name>A0ABD3S6X7_9LAMI</name>
<organism evidence="3 4">
    <name type="scientific">Penstemon smallii</name>
    <dbReference type="NCBI Taxonomy" id="265156"/>
    <lineage>
        <taxon>Eukaryota</taxon>
        <taxon>Viridiplantae</taxon>
        <taxon>Streptophyta</taxon>
        <taxon>Embryophyta</taxon>
        <taxon>Tracheophyta</taxon>
        <taxon>Spermatophyta</taxon>
        <taxon>Magnoliopsida</taxon>
        <taxon>eudicotyledons</taxon>
        <taxon>Gunneridae</taxon>
        <taxon>Pentapetalae</taxon>
        <taxon>asterids</taxon>
        <taxon>lamiids</taxon>
        <taxon>Lamiales</taxon>
        <taxon>Plantaginaceae</taxon>
        <taxon>Cheloneae</taxon>
        <taxon>Penstemon</taxon>
    </lineage>
</organism>
<evidence type="ECO:0000256" key="2">
    <source>
        <dbReference type="SAM" id="MobiDB-lite"/>
    </source>
</evidence>
<comment type="caution">
    <text evidence="3">The sequence shown here is derived from an EMBL/GenBank/DDBJ whole genome shotgun (WGS) entry which is preliminary data.</text>
</comment>
<comment type="similarity">
    <text evidence="1">Belongs to the OBAP family.</text>
</comment>
<reference evidence="3 4" key="1">
    <citation type="submission" date="2024-12" db="EMBL/GenBank/DDBJ databases">
        <title>The unique morphological basis and parallel evolutionary history of personate flowers in Penstemon.</title>
        <authorList>
            <person name="Depatie T.H."/>
            <person name="Wessinger C.A."/>
        </authorList>
    </citation>
    <scope>NUCLEOTIDE SEQUENCE [LARGE SCALE GENOMIC DNA]</scope>
    <source>
        <strain evidence="3">WTNN_2</strain>
        <tissue evidence="3">Leaf</tissue>
    </source>
</reference>
<protein>
    <submittedName>
        <fullName evidence="3">Uncharacterized protein</fullName>
    </submittedName>
</protein>
<proteinExistence type="inferred from homology"/>
<evidence type="ECO:0000256" key="1">
    <source>
        <dbReference type="ARBA" id="ARBA00009740"/>
    </source>
</evidence>